<evidence type="ECO:0000313" key="3">
    <source>
        <dbReference type="Proteomes" id="UP000410984"/>
    </source>
</evidence>
<accession>A0A509E6F1</accession>
<name>A0A509E6F1_9HYPH</name>
<reference evidence="2 3" key="1">
    <citation type="submission" date="2019-06" db="EMBL/GenBank/DDBJ databases">
        <authorList>
            <person name="Rodrigo-Torres L."/>
            <person name="Arahal R. D."/>
            <person name="Lucena T."/>
        </authorList>
    </citation>
    <scope>NUCLEOTIDE SEQUENCE [LARGE SCALE GENOMIC DNA]</scope>
    <source>
        <strain evidence="2 3">SB0023/3</strain>
    </source>
</reference>
<dbReference type="AlphaFoldDB" id="A0A509E6F1"/>
<evidence type="ECO:0000313" key="2">
    <source>
        <dbReference type="EMBL" id="VUD69787.1"/>
    </source>
</evidence>
<feature type="region of interest" description="Disordered" evidence="1">
    <location>
        <begin position="1"/>
        <end position="24"/>
    </location>
</feature>
<dbReference type="OrthoDB" id="8003538at2"/>
<dbReference type="Proteomes" id="UP000410984">
    <property type="component" value="Unassembled WGS sequence"/>
</dbReference>
<dbReference type="EMBL" id="CABFPH010000003">
    <property type="protein sequence ID" value="VUD69787.1"/>
    <property type="molecule type" value="Genomic_DNA"/>
</dbReference>
<evidence type="ECO:0000256" key="1">
    <source>
        <dbReference type="SAM" id="MobiDB-lite"/>
    </source>
</evidence>
<sequence>MPSRAPLAIGSSPRCADGRSGAEPRPAEALLQGLAPLLDLAFGIEGEPAFPDEIAALVARLHTGPLGSGGVVPADAAPALEAA</sequence>
<organism evidence="2 3">
    <name type="scientific">Methylobacterium symbioticum</name>
    <dbReference type="NCBI Taxonomy" id="2584084"/>
    <lineage>
        <taxon>Bacteria</taxon>
        <taxon>Pseudomonadati</taxon>
        <taxon>Pseudomonadota</taxon>
        <taxon>Alphaproteobacteria</taxon>
        <taxon>Hyphomicrobiales</taxon>
        <taxon>Methylobacteriaceae</taxon>
        <taxon>Methylobacterium</taxon>
    </lineage>
</organism>
<keyword evidence="3" id="KW-1185">Reference proteome</keyword>
<dbReference type="RefSeq" id="WP_142581386.1">
    <property type="nucleotide sequence ID" value="NZ_CABFPH010000003.1"/>
</dbReference>
<proteinExistence type="predicted"/>
<gene>
    <name evidence="2" type="ORF">MET9862_00345</name>
</gene>
<protein>
    <submittedName>
        <fullName evidence="2">Uncharacterized protein</fullName>
    </submittedName>
</protein>